<reference evidence="1" key="1">
    <citation type="journal article" date="2015" name="Nature">
        <title>Complex archaea that bridge the gap between prokaryotes and eukaryotes.</title>
        <authorList>
            <person name="Spang A."/>
            <person name="Saw J.H."/>
            <person name="Jorgensen S.L."/>
            <person name="Zaremba-Niedzwiedzka K."/>
            <person name="Martijn J."/>
            <person name="Lind A.E."/>
            <person name="van Eijk R."/>
            <person name="Schleper C."/>
            <person name="Guy L."/>
            <person name="Ettema T.J."/>
        </authorList>
    </citation>
    <scope>NUCLEOTIDE SEQUENCE</scope>
</reference>
<protein>
    <submittedName>
        <fullName evidence="1">Uncharacterized protein</fullName>
    </submittedName>
</protein>
<proteinExistence type="predicted"/>
<evidence type="ECO:0000313" key="1">
    <source>
        <dbReference type="EMBL" id="KKN76455.1"/>
    </source>
</evidence>
<dbReference type="AlphaFoldDB" id="A0A0F9T5F6"/>
<dbReference type="EMBL" id="LAZR01000295">
    <property type="protein sequence ID" value="KKN76455.1"/>
    <property type="molecule type" value="Genomic_DNA"/>
</dbReference>
<organism evidence="1">
    <name type="scientific">marine sediment metagenome</name>
    <dbReference type="NCBI Taxonomy" id="412755"/>
    <lineage>
        <taxon>unclassified sequences</taxon>
        <taxon>metagenomes</taxon>
        <taxon>ecological metagenomes</taxon>
    </lineage>
</organism>
<sequence>MEHRMTGDELRDAILAIISFGAYSGLGLEEYYMTPAENYTAEGMEEALGVTNQILALCSEHYREQERKRISEWGIESCVHEVNFYRKRECPECWKTLKGE</sequence>
<comment type="caution">
    <text evidence="1">The sequence shown here is derived from an EMBL/GenBank/DDBJ whole genome shotgun (WGS) entry which is preliminary data.</text>
</comment>
<name>A0A0F9T5F6_9ZZZZ</name>
<gene>
    <name evidence="1" type="ORF">LCGC14_0369640</name>
</gene>
<accession>A0A0F9T5F6</accession>